<organism evidence="3 4">
    <name type="scientific">Nitrincola nitratireducens</name>
    <dbReference type="NCBI Taxonomy" id="1229521"/>
    <lineage>
        <taxon>Bacteria</taxon>
        <taxon>Pseudomonadati</taxon>
        <taxon>Pseudomonadota</taxon>
        <taxon>Gammaproteobacteria</taxon>
        <taxon>Oceanospirillales</taxon>
        <taxon>Oceanospirillaceae</taxon>
        <taxon>Nitrincola</taxon>
    </lineage>
</organism>
<dbReference type="GO" id="GO:0003700">
    <property type="term" value="F:DNA-binding transcription factor activity"/>
    <property type="evidence" value="ECO:0007669"/>
    <property type="project" value="InterPro"/>
</dbReference>
<evidence type="ECO:0000256" key="1">
    <source>
        <dbReference type="ARBA" id="ARBA00023125"/>
    </source>
</evidence>
<dbReference type="AlphaFoldDB" id="W9UZW2"/>
<evidence type="ECO:0000313" key="3">
    <source>
        <dbReference type="EMBL" id="EXJ12788.1"/>
    </source>
</evidence>
<protein>
    <submittedName>
        <fullName evidence="3">HTH-type transcriptional activator tipA</fullName>
    </submittedName>
</protein>
<proteinExistence type="predicted"/>
<evidence type="ECO:0000259" key="2">
    <source>
        <dbReference type="PROSITE" id="PS50937"/>
    </source>
</evidence>
<sequence length="191" mass="21423">MNRESQWIGAGIPFQGSIAMYTVGQLAKMFGLSRSTLLYYDEVGILSPSARSVSNYRLYSDDDVLRMERIKIYREAGLSLEAIGGLLCEDGDAVPAVLERHLQELSCEIAKLRHQQHLIGDLLGNAELLRGSRSLTKEQWVSLLASTGMTDDGMSQWHAEFEKSFPEAHQDFLESLGIADEEIVRIRKLSF</sequence>
<dbReference type="EMBL" id="AONB01000001">
    <property type="protein sequence ID" value="EXJ12788.1"/>
    <property type="molecule type" value="Genomic_DNA"/>
</dbReference>
<comment type="caution">
    <text evidence="3">The sequence shown here is derived from an EMBL/GenBank/DDBJ whole genome shotgun (WGS) entry which is preliminary data.</text>
</comment>
<evidence type="ECO:0000313" key="4">
    <source>
        <dbReference type="Proteomes" id="UP000019464"/>
    </source>
</evidence>
<dbReference type="SMART" id="SM00422">
    <property type="entry name" value="HTH_MERR"/>
    <property type="match status" value="1"/>
</dbReference>
<dbReference type="PROSITE" id="PS50937">
    <property type="entry name" value="HTH_MERR_2"/>
    <property type="match status" value="1"/>
</dbReference>
<dbReference type="InterPro" id="IPR009061">
    <property type="entry name" value="DNA-bd_dom_put_sf"/>
</dbReference>
<name>W9UZW2_9GAMM</name>
<dbReference type="Pfam" id="PF13411">
    <property type="entry name" value="MerR_1"/>
    <property type="match status" value="1"/>
</dbReference>
<dbReference type="PANTHER" id="PTHR30204:SF90">
    <property type="entry name" value="HTH-TYPE TRANSCRIPTIONAL ACTIVATOR MTA"/>
    <property type="match status" value="1"/>
</dbReference>
<dbReference type="PRINTS" id="PR00040">
    <property type="entry name" value="HTHMERR"/>
</dbReference>
<keyword evidence="1" id="KW-0238">DNA-binding</keyword>
<dbReference type="PANTHER" id="PTHR30204">
    <property type="entry name" value="REDOX-CYCLING DRUG-SENSING TRANSCRIPTIONAL ACTIVATOR SOXR"/>
    <property type="match status" value="1"/>
</dbReference>
<dbReference type="Proteomes" id="UP000019464">
    <property type="component" value="Unassembled WGS sequence"/>
</dbReference>
<dbReference type="STRING" id="1229521.D791_00130"/>
<dbReference type="InterPro" id="IPR047057">
    <property type="entry name" value="MerR_fam"/>
</dbReference>
<dbReference type="RefSeq" id="WP_237748461.1">
    <property type="nucleotide sequence ID" value="NZ_AONB01000001.1"/>
</dbReference>
<dbReference type="Gene3D" id="1.10.1660.10">
    <property type="match status" value="1"/>
</dbReference>
<reference evidence="4" key="1">
    <citation type="submission" date="2012-11" db="EMBL/GenBank/DDBJ databases">
        <authorList>
            <person name="Singh A."/>
            <person name="Pinnaka A.K."/>
            <person name="Vaidya B."/>
        </authorList>
    </citation>
    <scope>NUCLEOTIDE SEQUENCE [LARGE SCALE GENOMIC DNA]</scope>
    <source>
        <strain evidence="4">AK23</strain>
    </source>
</reference>
<feature type="domain" description="HTH merR-type" evidence="2">
    <location>
        <begin position="20"/>
        <end position="89"/>
    </location>
</feature>
<dbReference type="PATRIC" id="fig|1229521.3.peg.136"/>
<accession>W9UZW2</accession>
<dbReference type="SUPFAM" id="SSF46955">
    <property type="entry name" value="Putative DNA-binding domain"/>
    <property type="match status" value="1"/>
</dbReference>
<reference evidence="3 4" key="2">
    <citation type="journal article" date="2015" name="Syst. Appl. Microbiol.">
        <title>Nitrincola nitratireducens sp. nov. isolated from a haloalkaline crater lake.</title>
        <authorList>
            <person name="Singh A."/>
            <person name="Vaidya B."/>
            <person name="Tanuku N.R."/>
            <person name="Pinnaka A.K."/>
        </authorList>
    </citation>
    <scope>NUCLEOTIDE SEQUENCE [LARGE SCALE GENOMIC DNA]</scope>
    <source>
        <strain evidence="3 4">AK23</strain>
    </source>
</reference>
<dbReference type="InterPro" id="IPR000551">
    <property type="entry name" value="MerR-type_HTH_dom"/>
</dbReference>
<dbReference type="GO" id="GO:0003677">
    <property type="term" value="F:DNA binding"/>
    <property type="evidence" value="ECO:0007669"/>
    <property type="project" value="UniProtKB-KW"/>
</dbReference>
<gene>
    <name evidence="3" type="primary">tipA</name>
    <name evidence="3" type="ORF">D791_00130</name>
</gene>
<keyword evidence="4" id="KW-1185">Reference proteome</keyword>